<dbReference type="GO" id="GO:0005524">
    <property type="term" value="F:ATP binding"/>
    <property type="evidence" value="ECO:0007669"/>
    <property type="project" value="UniProtKB-UniRule"/>
</dbReference>
<comment type="caution">
    <text evidence="11">The sequence shown here is derived from an EMBL/GenBank/DDBJ whole genome shotgun (WGS) entry which is preliminary data.</text>
</comment>
<feature type="domain" description="PDZ" evidence="8">
    <location>
        <begin position="1248"/>
        <end position="1326"/>
    </location>
</feature>
<evidence type="ECO:0000256" key="7">
    <source>
        <dbReference type="SAM" id="MobiDB-lite"/>
    </source>
</evidence>
<dbReference type="Gene3D" id="1.10.10.820">
    <property type="match status" value="1"/>
</dbReference>
<dbReference type="Proteomes" id="UP000266196">
    <property type="component" value="Unassembled WGS sequence"/>
</dbReference>
<feature type="compositionally biased region" description="Basic residues" evidence="7">
    <location>
        <begin position="624"/>
        <end position="633"/>
    </location>
</feature>
<dbReference type="PANTHER" id="PTHR13140">
    <property type="entry name" value="MYOSIN"/>
    <property type="match status" value="1"/>
</dbReference>
<dbReference type="GO" id="GO:0000146">
    <property type="term" value="F:microfilament motor activity"/>
    <property type="evidence" value="ECO:0007669"/>
    <property type="project" value="TreeGrafter"/>
</dbReference>
<evidence type="ECO:0000313" key="12">
    <source>
        <dbReference type="Proteomes" id="UP000266196"/>
    </source>
</evidence>
<dbReference type="PROSITE" id="PS50106">
    <property type="entry name" value="PDZ"/>
    <property type="match status" value="1"/>
</dbReference>
<sequence>MEVGTEVWVLHGTRWHLAIVDAYEVENVVVTCRLTTPNEVDRVTLRGATDVATHVHVCNPLAQRVDGVEDLTTLVHLHEPAILHTLQVRFAKQDIYTSTGTILVAVNPFQTLPRLYDDATVQQYIDHGYRQSVRGEKLRPLPPHVFSVADKAYRDMTSLLNNGNPNQSILVSGESGAGKTETTKILMTYLAAVSSSTDADDTCAIRQRVLESNPILEAFGNAKTTRNNNSSRFGKFIRLGFDAATGGLQGASISTYLLERVRLVSQAKGERNYHIFYELLRGASAALRHTFHLSSSPVHSFQYLNQSGCVDREDNVDDGDQFGKTLRAMTTLDISSHDQTSVLQLVAAVLHLGNVSFVSHPDGHAAVSSLATNECDDVVSIVSKLLGLDVAAMETSMTTRRIKAGLDHVVVKLTASHAAVARDVVAKTIYSRVFDYLVERINSAVAAAASADRFIGVVDIFGFEIFETNSLEQLCINYANEKLQQLFASFVFDMEQREYVQEAIEWTFVSFPSNDECVSLVDGRPMGLFSLLDEQCLVPRGNDTQLAAKFYDTFSASSCFQSSKLQRGHGQFAVVHYAGTVVYSTAGFCDKNKDSVHPEALELLVGSTLPFVTSLFRTSPTSSHMRKHSHSSKRQSSGGGGGGGAVSSSVVIKFKSQLTTLLELLHATVPHFVRCIKPNDMLHPAEFTAPRVLEQLRCSGVLEAVKISRAGYPVRMPHAIFQREFRPLLTDKTADLATQVAALTATHADLGALDHPFQIGLTKVFMIQAAYQHLHRVQVTLQGAATGTLQRIGRGFVARRRFRLVRSAIVTVQSWLRSVTAQRHVRALQQVAREVHAATTIQSRVRMLICRRQFHRCNQAATVLHRIARGFLGRRAATRRKILVDKAARAAAMVERAQLAQEARNKAAAAAEEVAAQASLHIPSPVQLLSPHVKSPPTSTEQVPVAKVLVPLKPTVVRAVSFDEFSDSDDDGSAPTESTSSSPSRSSTIPKVLVRDSEYEITWECGMLGLYFESDDTSGLPIVRRVHETLSTCADIFDVSRGDVLLSVGSQMVAHNDIRHILKLLQDVPKPVSLRFQRTHKSMRESSALMLDEYEVLWRDSIPLGLGFKPDMKRGMPCVSKCRGNPQIPGMFNVRLGDYLTAINEISTYRIDFSRVITLLEEGPRPVVLRFQRADPDDMDDNSILSLRDTNLSGTSSVVSRESVRDILRNGDSTGVRFSDRDSIALSRLSVMSLNPKLDDSLYNITWKDEDGALGIVVKQAISSFYPEVTKVKPEGAILRQPNKVHIGDLLVSINNNNISKMGFRNAMHLLQIGPKPVLLTFQKSERTSHGGVPASI</sequence>
<dbReference type="PRINTS" id="PR00193">
    <property type="entry name" value="MYOSINHEAVY"/>
</dbReference>
<dbReference type="Proteomes" id="UP000286510">
    <property type="component" value="Unassembled WGS sequence"/>
</dbReference>
<dbReference type="Gene3D" id="1.20.120.720">
    <property type="entry name" value="Myosin VI head, motor domain, U50 subdomain"/>
    <property type="match status" value="1"/>
</dbReference>
<protein>
    <recommendedName>
        <fullName evidence="14">Myosin motor domain-containing protein</fullName>
    </recommendedName>
</protein>
<dbReference type="EMBL" id="QUTF01022127">
    <property type="protein sequence ID" value="RHY90479.1"/>
    <property type="molecule type" value="Genomic_DNA"/>
</dbReference>
<evidence type="ECO:0000313" key="11">
    <source>
        <dbReference type="EMBL" id="RHY99627.1"/>
    </source>
</evidence>
<dbReference type="SUPFAM" id="SSF52540">
    <property type="entry name" value="P-loop containing nucleoside triphosphate hydrolases"/>
    <property type="match status" value="1"/>
</dbReference>
<organism evidence="11 12">
    <name type="scientific">Aphanomyces astaci</name>
    <name type="common">Crayfish plague agent</name>
    <dbReference type="NCBI Taxonomy" id="112090"/>
    <lineage>
        <taxon>Eukaryota</taxon>
        <taxon>Sar</taxon>
        <taxon>Stramenopiles</taxon>
        <taxon>Oomycota</taxon>
        <taxon>Saprolegniomycetes</taxon>
        <taxon>Saprolegniales</taxon>
        <taxon>Verrucalvaceae</taxon>
        <taxon>Aphanomyces</taxon>
    </lineage>
</organism>
<dbReference type="Gene3D" id="1.20.5.190">
    <property type="match status" value="2"/>
</dbReference>
<dbReference type="GO" id="GO:0016459">
    <property type="term" value="C:myosin complex"/>
    <property type="evidence" value="ECO:0007669"/>
    <property type="project" value="UniProtKB-KW"/>
</dbReference>
<evidence type="ECO:0000256" key="6">
    <source>
        <dbReference type="PROSITE-ProRule" id="PRU00782"/>
    </source>
</evidence>
<evidence type="ECO:0000256" key="5">
    <source>
        <dbReference type="ARBA" id="ARBA00023203"/>
    </source>
</evidence>
<keyword evidence="1 6" id="KW-0547">Nucleotide-binding</keyword>
<dbReference type="SUPFAM" id="SSF50156">
    <property type="entry name" value="PDZ domain-like"/>
    <property type="match status" value="1"/>
</dbReference>
<keyword evidence="2 6" id="KW-0067">ATP-binding</keyword>
<dbReference type="GO" id="GO:0007015">
    <property type="term" value="P:actin filament organization"/>
    <property type="evidence" value="ECO:0007669"/>
    <property type="project" value="TreeGrafter"/>
</dbReference>
<dbReference type="VEuPathDB" id="FungiDB:H257_10899"/>
<comment type="similarity">
    <text evidence="6">Belongs to the TRAFAC class myosin-kinesin ATPase superfamily. Myosin family.</text>
</comment>
<dbReference type="PROSITE" id="PS51456">
    <property type="entry name" value="MYOSIN_MOTOR"/>
    <property type="match status" value="1"/>
</dbReference>
<dbReference type="InterPro" id="IPR027417">
    <property type="entry name" value="P-loop_NTPase"/>
</dbReference>
<dbReference type="Gene3D" id="3.40.850.10">
    <property type="entry name" value="Kinesin motor domain"/>
    <property type="match status" value="1"/>
</dbReference>
<accession>A0A397EM89</accession>
<dbReference type="InterPro" id="IPR036034">
    <property type="entry name" value="PDZ_sf"/>
</dbReference>
<dbReference type="GO" id="GO:0005737">
    <property type="term" value="C:cytoplasm"/>
    <property type="evidence" value="ECO:0007669"/>
    <property type="project" value="TreeGrafter"/>
</dbReference>
<dbReference type="SMART" id="SM00015">
    <property type="entry name" value="IQ"/>
    <property type="match status" value="4"/>
</dbReference>
<proteinExistence type="inferred from homology"/>
<dbReference type="InterPro" id="IPR000048">
    <property type="entry name" value="IQ_motif_EF-hand-BS"/>
</dbReference>
<evidence type="ECO:0000256" key="2">
    <source>
        <dbReference type="ARBA" id="ARBA00022840"/>
    </source>
</evidence>
<dbReference type="Gene3D" id="6.20.240.20">
    <property type="match status" value="1"/>
</dbReference>
<keyword evidence="3 6" id="KW-0518">Myosin</keyword>
<feature type="region of interest" description="Actin-binding" evidence="6">
    <location>
        <begin position="658"/>
        <end position="680"/>
    </location>
</feature>
<feature type="domain" description="Myosin motor" evidence="9">
    <location>
        <begin position="66"/>
        <end position="779"/>
    </location>
</feature>
<evidence type="ECO:0000256" key="3">
    <source>
        <dbReference type="ARBA" id="ARBA00023123"/>
    </source>
</evidence>
<name>A0A397EM89_APHAT</name>
<keyword evidence="5 6" id="KW-0009">Actin-binding</keyword>
<dbReference type="Pfam" id="PF00612">
    <property type="entry name" value="IQ"/>
    <property type="match status" value="1"/>
</dbReference>
<evidence type="ECO:0000313" key="13">
    <source>
        <dbReference type="Proteomes" id="UP000286510"/>
    </source>
</evidence>
<dbReference type="InterPro" id="IPR001478">
    <property type="entry name" value="PDZ"/>
</dbReference>
<dbReference type="PANTHER" id="PTHR13140:SF845">
    <property type="entry name" value="MYOSIN-LIKE PROTEIN"/>
    <property type="match status" value="1"/>
</dbReference>
<evidence type="ECO:0000259" key="9">
    <source>
        <dbReference type="PROSITE" id="PS51456"/>
    </source>
</evidence>
<evidence type="ECO:0000256" key="1">
    <source>
        <dbReference type="ARBA" id="ARBA00022741"/>
    </source>
</evidence>
<dbReference type="SMART" id="SM00228">
    <property type="entry name" value="PDZ"/>
    <property type="match status" value="3"/>
</dbReference>
<evidence type="ECO:0000259" key="8">
    <source>
        <dbReference type="PROSITE" id="PS50106"/>
    </source>
</evidence>
<feature type="region of interest" description="Disordered" evidence="7">
    <location>
        <begin position="620"/>
        <end position="644"/>
    </location>
</feature>
<dbReference type="EMBL" id="QUTE01015528">
    <property type="protein sequence ID" value="RHY99627.1"/>
    <property type="molecule type" value="Genomic_DNA"/>
</dbReference>
<gene>
    <name evidence="10" type="ORF">DYB26_006351</name>
    <name evidence="11" type="ORF">DYB31_004995</name>
</gene>
<dbReference type="FunFam" id="1.10.10.820:FF:000001">
    <property type="entry name" value="Myosin heavy chain"/>
    <property type="match status" value="1"/>
</dbReference>
<dbReference type="Gene3D" id="1.20.58.530">
    <property type="match status" value="1"/>
</dbReference>
<keyword evidence="4 6" id="KW-0505">Motor protein</keyword>
<feature type="region of interest" description="Disordered" evidence="7">
    <location>
        <begin position="964"/>
        <end position="989"/>
    </location>
</feature>
<reference evidence="12 13" key="1">
    <citation type="submission" date="2018-08" db="EMBL/GenBank/DDBJ databases">
        <title>Aphanomyces genome sequencing and annotation.</title>
        <authorList>
            <person name="Minardi D."/>
            <person name="Oidtmann B."/>
            <person name="Van Der Giezen M."/>
            <person name="Studholme D.J."/>
        </authorList>
    </citation>
    <scope>NUCLEOTIDE SEQUENCE [LARGE SCALE GENOMIC DNA]</scope>
    <source>
        <strain evidence="11 12">197901</strain>
        <strain evidence="10 13">FDL457</strain>
    </source>
</reference>
<dbReference type="Gene3D" id="2.30.42.10">
    <property type="match status" value="1"/>
</dbReference>
<dbReference type="GO" id="GO:0051015">
    <property type="term" value="F:actin filament binding"/>
    <property type="evidence" value="ECO:0007669"/>
    <property type="project" value="TreeGrafter"/>
</dbReference>
<dbReference type="InterPro" id="IPR001609">
    <property type="entry name" value="Myosin_head_motor_dom-like"/>
</dbReference>
<feature type="compositionally biased region" description="Low complexity" evidence="7">
    <location>
        <begin position="973"/>
        <end position="989"/>
    </location>
</feature>
<dbReference type="SMART" id="SM00242">
    <property type="entry name" value="MYSc"/>
    <property type="match status" value="1"/>
</dbReference>
<evidence type="ECO:0000256" key="4">
    <source>
        <dbReference type="ARBA" id="ARBA00023175"/>
    </source>
</evidence>
<evidence type="ECO:0000313" key="10">
    <source>
        <dbReference type="EMBL" id="RHY90479.1"/>
    </source>
</evidence>
<evidence type="ECO:0008006" key="14">
    <source>
        <dbReference type="Google" id="ProtNLM"/>
    </source>
</evidence>
<dbReference type="PROSITE" id="PS50096">
    <property type="entry name" value="IQ"/>
    <property type="match status" value="2"/>
</dbReference>
<feature type="binding site" evidence="6">
    <location>
        <begin position="173"/>
        <end position="180"/>
    </location>
    <ligand>
        <name>ATP</name>
        <dbReference type="ChEBI" id="CHEBI:30616"/>
    </ligand>
</feature>
<dbReference type="GO" id="GO:0016020">
    <property type="term" value="C:membrane"/>
    <property type="evidence" value="ECO:0007669"/>
    <property type="project" value="TreeGrafter"/>
</dbReference>
<dbReference type="InterPro" id="IPR036961">
    <property type="entry name" value="Kinesin_motor_dom_sf"/>
</dbReference>
<dbReference type="Pfam" id="PF00063">
    <property type="entry name" value="Myosin_head"/>
    <property type="match status" value="1"/>
</dbReference>